<comment type="function">
    <text evidence="24">Component of the cytochrome c oxidase, the last enzyme in the mitochondrial electron transport chain which drives oxidative phosphorylation. The respiratory chain contains 3 multisubunit complexes succinate dehydrogenase (complex II, CII), ubiquinol-cytochrome c oxidoreductase (cytochrome b-c1 complex, complex III, CIII) and cytochrome c oxidase (complex IV, CIV), that cooperate to transfer electrons derived from NADH and succinate to molecular oxygen, creating an electrochemical gradient over the inner membrane that drives transmembrane transport and the ATP synthase. Cytochrome c oxidase is the component of the respiratory chain that catalyzes the reduction of oxygen to water. Electrons originating from reduced cytochrome c in the intermembrane space (IMS) are transferred via the dinuclear copper A center (CU(A)) of subunit 2 and heme A of subunit 1 to the active site in subunit 1, a binuclear center (BNC) formed by heme A3 and copper B (CU(B)). The BNC reduces molecular oxygen to 2 water molecules using 4 electrons from cytochrome c in the IMS and 4 protons from the mitochondrial matrix.</text>
</comment>
<evidence type="ECO:0000256" key="3">
    <source>
        <dbReference type="ARBA" id="ARBA00004448"/>
    </source>
</evidence>
<evidence type="ECO:0000313" key="27">
    <source>
        <dbReference type="EMBL" id="UPL66077.1"/>
    </source>
</evidence>
<feature type="transmembrane region" description="Helical" evidence="25">
    <location>
        <begin position="181"/>
        <end position="208"/>
    </location>
</feature>
<feature type="transmembrane region" description="Helical" evidence="25">
    <location>
        <begin position="55"/>
        <end position="81"/>
    </location>
</feature>
<feature type="transmembrane region" description="Helical" evidence="25">
    <location>
        <begin position="407"/>
        <end position="425"/>
    </location>
</feature>
<feature type="transmembrane region" description="Helical" evidence="25">
    <location>
        <begin position="144"/>
        <end position="169"/>
    </location>
</feature>
<comment type="similarity">
    <text evidence="5 24">Belongs to the heme-copper respiratory oxidase family.</text>
</comment>
<feature type="domain" description="Cytochrome oxidase subunit I profile" evidence="26">
    <location>
        <begin position="1"/>
        <end position="510"/>
    </location>
</feature>
<dbReference type="GO" id="GO:0020037">
    <property type="term" value="F:heme binding"/>
    <property type="evidence" value="ECO:0007669"/>
    <property type="project" value="InterPro"/>
</dbReference>
<evidence type="ECO:0000256" key="8">
    <source>
        <dbReference type="ARBA" id="ARBA00015947"/>
    </source>
</evidence>
<evidence type="ECO:0000256" key="12">
    <source>
        <dbReference type="ARBA" id="ARBA00022692"/>
    </source>
</evidence>
<dbReference type="PROSITE" id="PS00077">
    <property type="entry name" value="COX1_CUB"/>
    <property type="match status" value="1"/>
</dbReference>
<keyword evidence="9 24" id="KW-0813">Transport</keyword>
<accession>A0A8T9ZY91</accession>
<dbReference type="GO" id="GO:0005743">
    <property type="term" value="C:mitochondrial inner membrane"/>
    <property type="evidence" value="ECO:0007669"/>
    <property type="project" value="UniProtKB-SubCell"/>
</dbReference>
<keyword evidence="16" id="KW-1278">Translocase</keyword>
<feature type="transmembrane region" description="Helical" evidence="25">
    <location>
        <begin position="16"/>
        <end position="35"/>
    </location>
</feature>
<dbReference type="CDD" id="cd01663">
    <property type="entry name" value="Cyt_c_Oxidase_I"/>
    <property type="match status" value="1"/>
</dbReference>
<evidence type="ECO:0000256" key="10">
    <source>
        <dbReference type="ARBA" id="ARBA00022617"/>
    </source>
</evidence>
<comment type="subcellular location">
    <subcellularLocation>
        <location evidence="3 24">Mitochondrion inner membrane</location>
        <topology evidence="3 24">Multi-pass membrane protein</topology>
    </subcellularLocation>
</comment>
<dbReference type="InterPro" id="IPR036927">
    <property type="entry name" value="Cyt_c_oxase-like_su1_sf"/>
</dbReference>
<dbReference type="PROSITE" id="PS50855">
    <property type="entry name" value="COX1"/>
    <property type="match status" value="1"/>
</dbReference>
<evidence type="ECO:0000256" key="18">
    <source>
        <dbReference type="ARBA" id="ARBA00022989"/>
    </source>
</evidence>
<dbReference type="GO" id="GO:0045277">
    <property type="term" value="C:respiratory chain complex IV"/>
    <property type="evidence" value="ECO:0007669"/>
    <property type="project" value="InterPro"/>
</dbReference>
<evidence type="ECO:0000256" key="25">
    <source>
        <dbReference type="SAM" id="Phobius"/>
    </source>
</evidence>
<feature type="transmembrane region" description="Helical" evidence="25">
    <location>
        <begin position="301"/>
        <end position="324"/>
    </location>
</feature>
<evidence type="ECO:0000256" key="22">
    <source>
        <dbReference type="ARBA" id="ARBA00023136"/>
    </source>
</evidence>
<evidence type="ECO:0000256" key="15">
    <source>
        <dbReference type="ARBA" id="ARBA00022842"/>
    </source>
</evidence>
<evidence type="ECO:0000256" key="6">
    <source>
        <dbReference type="ARBA" id="ARBA00011164"/>
    </source>
</evidence>
<keyword evidence="18 25" id="KW-1133">Transmembrane helix</keyword>
<organism evidence="27">
    <name type="scientific">Idiostolus sp</name>
    <dbReference type="NCBI Taxonomy" id="2931296"/>
    <lineage>
        <taxon>Eukaryota</taxon>
        <taxon>Metazoa</taxon>
        <taxon>Ecdysozoa</taxon>
        <taxon>Arthropoda</taxon>
        <taxon>Hexapoda</taxon>
        <taxon>Insecta</taxon>
        <taxon>Pterygota</taxon>
        <taxon>Neoptera</taxon>
        <taxon>Paraneoptera</taxon>
        <taxon>Hemiptera</taxon>
        <taxon>Heteroptera</taxon>
        <taxon>Panheteroptera</taxon>
        <taxon>Pentatomomorpha</taxon>
        <taxon>Lygaeoidea</taxon>
        <taxon>Idiostolidae</taxon>
        <taxon>Idiostolus</taxon>
    </lineage>
</organism>
<keyword evidence="20 24" id="KW-0186">Copper</keyword>
<feature type="transmembrane region" description="Helical" evidence="25">
    <location>
        <begin position="270"/>
        <end position="289"/>
    </location>
</feature>
<evidence type="ECO:0000256" key="1">
    <source>
        <dbReference type="ARBA" id="ARBA00001935"/>
    </source>
</evidence>
<keyword evidence="17 24" id="KW-0249">Electron transport</keyword>
<keyword evidence="14 24" id="KW-0999">Mitochondrion inner membrane</keyword>
<proteinExistence type="inferred from homology"/>
<dbReference type="InterPro" id="IPR023616">
    <property type="entry name" value="Cyt_c_oxase-like_su1_dom"/>
</dbReference>
<dbReference type="SUPFAM" id="SSF81442">
    <property type="entry name" value="Cytochrome c oxidase subunit I-like"/>
    <property type="match status" value="1"/>
</dbReference>
<evidence type="ECO:0000259" key="26">
    <source>
        <dbReference type="PROSITE" id="PS50855"/>
    </source>
</evidence>
<evidence type="ECO:0000256" key="7">
    <source>
        <dbReference type="ARBA" id="ARBA00012949"/>
    </source>
</evidence>
<dbReference type="PANTHER" id="PTHR10422">
    <property type="entry name" value="CYTOCHROME C OXIDASE SUBUNIT 1"/>
    <property type="match status" value="1"/>
</dbReference>
<evidence type="ECO:0000256" key="14">
    <source>
        <dbReference type="ARBA" id="ARBA00022792"/>
    </source>
</evidence>
<evidence type="ECO:0000256" key="11">
    <source>
        <dbReference type="ARBA" id="ARBA00022660"/>
    </source>
</evidence>
<geneLocation type="mitochondrion" evidence="27"/>
<dbReference type="InterPro" id="IPR000883">
    <property type="entry name" value="Cyt_C_Oxase_1"/>
</dbReference>
<evidence type="ECO:0000256" key="2">
    <source>
        <dbReference type="ARBA" id="ARBA00001971"/>
    </source>
</evidence>
<dbReference type="AlphaFoldDB" id="A0A8T9ZY91"/>
<evidence type="ECO:0000256" key="21">
    <source>
        <dbReference type="ARBA" id="ARBA00023128"/>
    </source>
</evidence>
<dbReference type="EMBL" id="MW619707">
    <property type="protein sequence ID" value="UPL66077.1"/>
    <property type="molecule type" value="Genomic_DNA"/>
</dbReference>
<dbReference type="GO" id="GO:0046872">
    <property type="term" value="F:metal ion binding"/>
    <property type="evidence" value="ECO:0007669"/>
    <property type="project" value="UniProtKB-KW"/>
</dbReference>
<dbReference type="InterPro" id="IPR023615">
    <property type="entry name" value="Cyt_c_Oxase_su1_BS"/>
</dbReference>
<feature type="transmembrane region" description="Helical" evidence="25">
    <location>
        <begin position="377"/>
        <end position="395"/>
    </location>
</feature>
<dbReference type="Pfam" id="PF00115">
    <property type="entry name" value="COX1"/>
    <property type="match status" value="1"/>
</dbReference>
<evidence type="ECO:0000256" key="9">
    <source>
        <dbReference type="ARBA" id="ARBA00022448"/>
    </source>
</evidence>
<keyword evidence="12 24" id="KW-0812">Transmembrane</keyword>
<feature type="transmembrane region" description="Helical" evidence="25">
    <location>
        <begin position="228"/>
        <end position="249"/>
    </location>
</feature>
<comment type="pathway">
    <text evidence="4 24">Energy metabolism; oxidative phosphorylation.</text>
</comment>
<dbReference type="GO" id="GO:0015990">
    <property type="term" value="P:electron transport coupled proton transport"/>
    <property type="evidence" value="ECO:0007669"/>
    <property type="project" value="TreeGrafter"/>
</dbReference>
<comment type="catalytic activity">
    <reaction evidence="23">
        <text>4 Fe(II)-[cytochrome c] + O2 + 8 H(+)(in) = 4 Fe(III)-[cytochrome c] + 2 H2O + 4 H(+)(out)</text>
        <dbReference type="Rhea" id="RHEA:11436"/>
        <dbReference type="Rhea" id="RHEA-COMP:10350"/>
        <dbReference type="Rhea" id="RHEA-COMP:14399"/>
        <dbReference type="ChEBI" id="CHEBI:15377"/>
        <dbReference type="ChEBI" id="CHEBI:15378"/>
        <dbReference type="ChEBI" id="CHEBI:15379"/>
        <dbReference type="ChEBI" id="CHEBI:29033"/>
        <dbReference type="ChEBI" id="CHEBI:29034"/>
        <dbReference type="EC" id="7.1.1.9"/>
    </reaction>
    <physiologicalReaction direction="left-to-right" evidence="23">
        <dbReference type="Rhea" id="RHEA:11437"/>
    </physiologicalReaction>
</comment>
<evidence type="ECO:0000256" key="19">
    <source>
        <dbReference type="ARBA" id="ARBA00023004"/>
    </source>
</evidence>
<comment type="cofactor">
    <cofactor evidence="1">
        <name>Cu cation</name>
        <dbReference type="ChEBI" id="CHEBI:23378"/>
    </cofactor>
</comment>
<feature type="transmembrane region" description="Helical" evidence="25">
    <location>
        <begin position="336"/>
        <end position="357"/>
    </location>
</feature>
<comment type="cofactor">
    <cofactor evidence="2">
        <name>heme</name>
        <dbReference type="ChEBI" id="CHEBI:30413"/>
    </cofactor>
</comment>
<dbReference type="GO" id="GO:0006123">
    <property type="term" value="P:mitochondrial electron transport, cytochrome c to oxygen"/>
    <property type="evidence" value="ECO:0007669"/>
    <property type="project" value="TreeGrafter"/>
</dbReference>
<keyword evidence="22 24" id="KW-0472">Membrane</keyword>
<comment type="subunit">
    <text evidence="6">Component of the cytochrome c oxidase (complex IV, CIV), a multisubunit enzyme composed of a catalytic core of 3 subunits and several supernumerary subunits. The complex exists as a monomer or a dimer and forms supercomplexes (SCs) in the inner mitochondrial membrane with ubiquinol-cytochrome c oxidoreductase (cytochrome b-c1 complex, complex III, CIII).</text>
</comment>
<dbReference type="PRINTS" id="PR01165">
    <property type="entry name" value="CYCOXIDASEI"/>
</dbReference>
<dbReference type="PANTHER" id="PTHR10422:SF18">
    <property type="entry name" value="CYTOCHROME C OXIDASE SUBUNIT 1"/>
    <property type="match status" value="1"/>
</dbReference>
<evidence type="ECO:0000256" key="13">
    <source>
        <dbReference type="ARBA" id="ARBA00022723"/>
    </source>
</evidence>
<keyword evidence="13 24" id="KW-0479">Metal-binding</keyword>
<feature type="transmembrane region" description="Helical" evidence="25">
    <location>
        <begin position="445"/>
        <end position="471"/>
    </location>
</feature>
<keyword evidence="15" id="KW-0460">Magnesium</keyword>
<reference evidence="27" key="1">
    <citation type="journal article" date="2022" name="Cladistics">
        <title>Diversification of the phytophagous lineages of true bugs (Insecta: Hemiptera: Heteroptera) shortly after that of the flowering plants.</title>
        <authorList>
            <person name="Ye F."/>
            <person name="Kment P."/>
            <person name="Redei D."/>
            <person name="Luo J.Y."/>
            <person name="Wang Y.H."/>
            <person name="Kuechler S.M."/>
            <person name="Zhang W.W."/>
            <person name="Chen P.P."/>
            <person name="Wu H.Y."/>
            <person name="Wu Y.Z."/>
            <person name="Sun X.Y."/>
            <person name="Ding L."/>
            <person name="Wang Y.R."/>
            <person name="Xie Q."/>
        </authorList>
    </citation>
    <scope>NUCLEOTIDE SEQUENCE</scope>
</reference>
<evidence type="ECO:0000256" key="5">
    <source>
        <dbReference type="ARBA" id="ARBA00009578"/>
    </source>
</evidence>
<dbReference type="Gene3D" id="1.20.210.10">
    <property type="entry name" value="Cytochrome c oxidase-like, subunit I domain"/>
    <property type="match status" value="1"/>
</dbReference>
<keyword evidence="11 24" id="KW-0679">Respiratory chain</keyword>
<evidence type="ECO:0000256" key="16">
    <source>
        <dbReference type="ARBA" id="ARBA00022967"/>
    </source>
</evidence>
<evidence type="ECO:0000256" key="23">
    <source>
        <dbReference type="ARBA" id="ARBA00049512"/>
    </source>
</evidence>
<evidence type="ECO:0000256" key="20">
    <source>
        <dbReference type="ARBA" id="ARBA00023008"/>
    </source>
</evidence>
<sequence length="511" mass="56846">MNKWLFSTNHKDIGTLYFLFGMWAGMVGSSLSWIIRIELGQPGAFIGDDQIYNVIVTAHAFVMIFFMVMPIMIGGFGNWLVPLMIGAPDMAFPRLNNMSFWLLPPSLTLLLMSSMVEAGAGTGWTVYPPLSSNLSHSGASVDLAIFSLHLAGISSILGAVNFITTIMNMRPQGMSPERIPLFVWSVGITALLLLLSLPVLAGAITMLLTDRNFNTTFFDPSGGGDPILYQHLFWFFGHPEVYILILPGFGLISHIISQESGKTETFGSMGMIYAMLAIGLLGFIVWAHHMFTVGMDVDTRAYFTSATMIIAVPTGIKIFSWLATMHGSVINYSPSTLWALGFVFLFTIGGLTGVILANSSIDIILHDTYYVVAHFHYVLSMGAVFAIMASFIQWYPLFTGLTLNPKWLKIQFTIMFIGVNTTFFPQHFLGLAGMPRRYSDYPDSYFMWNIVSSIGSTMSIISIILFIFIIWESIINKRIILFNNNMTSSIEWLQNNPPAEHSYNELPMLTS</sequence>
<name>A0A8T9ZY91_9HEMI</name>
<evidence type="ECO:0000256" key="4">
    <source>
        <dbReference type="ARBA" id="ARBA00004673"/>
    </source>
</evidence>
<protein>
    <recommendedName>
        <fullName evidence="8 24">Cytochrome c oxidase subunit 1</fullName>
        <ecNumber evidence="7 24">7.1.1.9</ecNumber>
    </recommendedName>
</protein>
<keyword evidence="10 24" id="KW-0349">Heme</keyword>
<dbReference type="FunFam" id="1.20.210.10:FF:000001">
    <property type="entry name" value="Cytochrome c oxidase subunit 1"/>
    <property type="match status" value="1"/>
</dbReference>
<evidence type="ECO:0000256" key="24">
    <source>
        <dbReference type="RuleBase" id="RU000369"/>
    </source>
</evidence>
<keyword evidence="21 24" id="KW-0496">Mitochondrion</keyword>
<feature type="transmembrane region" description="Helical" evidence="25">
    <location>
        <begin position="102"/>
        <end position="124"/>
    </location>
</feature>
<dbReference type="GO" id="GO:0004129">
    <property type="term" value="F:cytochrome-c oxidase activity"/>
    <property type="evidence" value="ECO:0007669"/>
    <property type="project" value="UniProtKB-EC"/>
</dbReference>
<dbReference type="EC" id="7.1.1.9" evidence="7 24"/>
<evidence type="ECO:0000256" key="17">
    <source>
        <dbReference type="ARBA" id="ARBA00022982"/>
    </source>
</evidence>
<keyword evidence="19 24" id="KW-0408">Iron</keyword>
<dbReference type="InterPro" id="IPR033944">
    <property type="entry name" value="Cyt_c_oxase_su1_dom"/>
</dbReference>